<dbReference type="EMBL" id="CAADRP010001469">
    <property type="protein sequence ID" value="VFU39088.1"/>
    <property type="molecule type" value="Genomic_DNA"/>
</dbReference>
<evidence type="ECO:0000313" key="1">
    <source>
        <dbReference type="EMBL" id="VFU39088.1"/>
    </source>
</evidence>
<gene>
    <name evidence="1" type="ORF">SVIM_LOCUS215222</name>
</gene>
<protein>
    <submittedName>
        <fullName evidence="1">Uncharacterized protein</fullName>
    </submittedName>
</protein>
<organism evidence="1">
    <name type="scientific">Salix viminalis</name>
    <name type="common">Common osier</name>
    <name type="synonym">Basket willow</name>
    <dbReference type="NCBI Taxonomy" id="40686"/>
    <lineage>
        <taxon>Eukaryota</taxon>
        <taxon>Viridiplantae</taxon>
        <taxon>Streptophyta</taxon>
        <taxon>Embryophyta</taxon>
        <taxon>Tracheophyta</taxon>
        <taxon>Spermatophyta</taxon>
        <taxon>Magnoliopsida</taxon>
        <taxon>eudicotyledons</taxon>
        <taxon>Gunneridae</taxon>
        <taxon>Pentapetalae</taxon>
        <taxon>rosids</taxon>
        <taxon>fabids</taxon>
        <taxon>Malpighiales</taxon>
        <taxon>Salicaceae</taxon>
        <taxon>Saliceae</taxon>
        <taxon>Salix</taxon>
    </lineage>
</organism>
<dbReference type="PANTHER" id="PTHR34204">
    <property type="entry name" value="RNA-BINDING ASCH DOMAIN PROTEIN"/>
    <property type="match status" value="1"/>
</dbReference>
<proteinExistence type="predicted"/>
<accession>A0A6N2LP68</accession>
<dbReference type="AlphaFoldDB" id="A0A6N2LP68"/>
<dbReference type="PANTHER" id="PTHR34204:SF3">
    <property type="entry name" value="ASCH DOMAIN-CONTAINING PROTEIN"/>
    <property type="match status" value="1"/>
</dbReference>
<sequence length="184" mass="20980">MITSPFHILFLSSELNCRRLLQCLAMALYESVTCGTFWASKKKDLADEDSESKQRTVNELVLNEGTKSILKTVNFELHVHEPFFTQLEDGLKTIEGNCAVEWHQEQQSFSISVLLQVQVMMISFKLPMLSLCDLPLLSRIHRHASFLETMQAEGLEKVLPERLEFTAQPYISLARILPASHRAS</sequence>
<name>A0A6N2LP68_SALVM</name>
<reference evidence="1" key="1">
    <citation type="submission" date="2019-03" db="EMBL/GenBank/DDBJ databases">
        <authorList>
            <person name="Mank J."/>
            <person name="Almeida P."/>
        </authorList>
    </citation>
    <scope>NUCLEOTIDE SEQUENCE</scope>
    <source>
        <strain evidence="1">78183</strain>
    </source>
</reference>
<dbReference type="Gene3D" id="2.30.130.30">
    <property type="entry name" value="Hypothetical protein"/>
    <property type="match status" value="1"/>
</dbReference>